<dbReference type="InterPro" id="IPR036388">
    <property type="entry name" value="WH-like_DNA-bd_sf"/>
</dbReference>
<dbReference type="Gene3D" id="1.20.5.4130">
    <property type="match status" value="1"/>
</dbReference>
<keyword evidence="10" id="KW-1185">Reference proteome</keyword>
<dbReference type="InterPro" id="IPR041118">
    <property type="entry name" value="Rx_N"/>
</dbReference>
<dbReference type="InterPro" id="IPR027417">
    <property type="entry name" value="P-loop_NTPase"/>
</dbReference>
<dbReference type="SUPFAM" id="SSF52540">
    <property type="entry name" value="P-loop containing nucleoside triphosphate hydrolases"/>
    <property type="match status" value="1"/>
</dbReference>
<evidence type="ECO:0000256" key="3">
    <source>
        <dbReference type="ARBA" id="ARBA00022821"/>
    </source>
</evidence>
<feature type="domain" description="NB-ARC" evidence="5">
    <location>
        <begin position="170"/>
        <end position="347"/>
    </location>
</feature>
<sequence>MEIGPLISVAQTLLAALQCTELKEIFSILGYKPKLDSLQQTVSTIRAVLRDAEAKQDLSYAAQLWIEELKNAVYDADDLLDEFVTVAEQKYLVLEGVGGNLSNKVNLFFSRLNPLVVAYNMSQGVKMIRKKLNDIASNHTQFGFSVDYQPSRRKREETCSYVFADNIIGREDDVERIVARLLDSNVSQDVSILPIVGVGGLGKTALAQLVYNDERVKNEFTLRLWTCVSDQDQEQLDIKEILGRILESVTGQKHDGSSVMDQVQNKLQAHLEGKNYLLVLDDVWTENRDEWLKMVQFLMGCQRGSWIVVTTRSRETARVIGNGPAYELQGLSEGNSWCLFERLAFQQVEEQANPSEELLKIGLEIVKQCSNVPLAIRVAGSLLYGQDKNKWLSFKEIGLTKVKRGGQSIIPILKLSYNQLESPLKSCFSYCALFPKDFEIEKEMLISLWSAQGYIVPLDECQSLEDAGDEYFSILLQRCFFQNIKKDEYGGIISCKIHDLMHDIAQEVAGKDICAMNFITGNLDKKTRHLSLMRRKQHKPSFFTKTQIRSYLQVGGRDTLHVDKILESYMCLRALDLKKSDIKSLPATIGKLLHLRYLDLSGNNGLEVFPKSITQLHNLQTLKLRWCDRLKELPKDLSKLAKLRLLDIKGCNELTYMPSGMDKLTGLCSLNVFVVGQENSSSKQYFHQLEELKALMNLKGHLTVRIRIPKNVAYVQKTCKQGYLSSKELLNHIRFTCEHLEVDGRVNYEEELLENMLPHSNLKGLELVGYYGRRMPSWAREDKLRDLLPNLVKIELVDCCELQYLPPLEKLCYLKSLVLESMINLEYIENTSSSSYTTPSVSELSFFPSLEILQLYDLPKLKGWSKGNTSSCSNGQAYSCLSPLFPRLSLLWISGCRDLTFIPLCPAVESLSLYNFNERLSIMKFQDDLKEGFGSENSRHAKLRFISTDNAKFLKLLPMEAYQCLNKIRICRDTELESLSEVEEVLQSCSSSLRYFEVFDCPSLKSLSGGLEHLTALETLSIEHAHNLTIKQEIQGGDNGMISLPQSLRYLRFIDLPKVVNLPKGMHYLTNLQYVIIRNCKGLKSLPESLHSMTSLRKLEI</sequence>
<keyword evidence="2" id="KW-0547">Nucleotide-binding</keyword>
<keyword evidence="1" id="KW-0677">Repeat</keyword>
<reference evidence="10" key="1">
    <citation type="journal article" date="2021" name="Nat. Commun.">
        <title>Genomic analyses provide insights into spinach domestication and the genetic basis of agronomic traits.</title>
        <authorList>
            <person name="Cai X."/>
            <person name="Sun X."/>
            <person name="Xu C."/>
            <person name="Sun H."/>
            <person name="Wang X."/>
            <person name="Ge C."/>
            <person name="Zhang Z."/>
            <person name="Wang Q."/>
            <person name="Fei Z."/>
            <person name="Jiao C."/>
            <person name="Wang Q."/>
        </authorList>
    </citation>
    <scope>NUCLEOTIDE SEQUENCE [LARGE SCALE GENOMIC DNA]</scope>
    <source>
        <strain evidence="10">cv. Varoflay</strain>
    </source>
</reference>
<dbReference type="InterPro" id="IPR058922">
    <property type="entry name" value="WHD_DRP"/>
</dbReference>
<dbReference type="Pfam" id="PF23247">
    <property type="entry name" value="LRR_RPS2"/>
    <property type="match status" value="1"/>
</dbReference>
<feature type="domain" description="Disease resistance protein At4g27190-like leucine-rich repeats" evidence="7">
    <location>
        <begin position="973"/>
        <end position="1100"/>
    </location>
</feature>
<dbReference type="RefSeq" id="XP_056694873.1">
    <property type="nucleotide sequence ID" value="XM_056838895.1"/>
</dbReference>
<accession>A0ABM3RGZ7</accession>
<gene>
    <name evidence="11" type="primary">LOC130469546</name>
</gene>
<dbReference type="Gene3D" id="3.40.50.300">
    <property type="entry name" value="P-loop containing nucleotide triphosphate hydrolases"/>
    <property type="match status" value="1"/>
</dbReference>
<evidence type="ECO:0000256" key="2">
    <source>
        <dbReference type="ARBA" id="ARBA00022741"/>
    </source>
</evidence>
<evidence type="ECO:0000256" key="4">
    <source>
        <dbReference type="ARBA" id="ARBA00022840"/>
    </source>
</evidence>
<name>A0ABM3RGZ7_SPIOL</name>
<dbReference type="InterPro" id="IPR055414">
    <property type="entry name" value="LRR_R13L4/SHOC2-like"/>
</dbReference>
<evidence type="ECO:0000313" key="10">
    <source>
        <dbReference type="Proteomes" id="UP000813463"/>
    </source>
</evidence>
<dbReference type="Pfam" id="PF23598">
    <property type="entry name" value="LRR_14"/>
    <property type="match status" value="1"/>
</dbReference>
<dbReference type="Proteomes" id="UP000813463">
    <property type="component" value="Chromosome 3"/>
</dbReference>
<dbReference type="InterPro" id="IPR002182">
    <property type="entry name" value="NB-ARC"/>
</dbReference>
<feature type="domain" description="Disease resistance N-terminal" evidence="6">
    <location>
        <begin position="21"/>
        <end position="90"/>
    </location>
</feature>
<feature type="domain" description="Disease resistance R13L4/SHOC-2-like LRR" evidence="9">
    <location>
        <begin position="562"/>
        <end position="855"/>
    </location>
</feature>
<organism evidence="10 11">
    <name type="scientific">Spinacia oleracea</name>
    <name type="common">Spinach</name>
    <dbReference type="NCBI Taxonomy" id="3562"/>
    <lineage>
        <taxon>Eukaryota</taxon>
        <taxon>Viridiplantae</taxon>
        <taxon>Streptophyta</taxon>
        <taxon>Embryophyta</taxon>
        <taxon>Tracheophyta</taxon>
        <taxon>Spermatophyta</taxon>
        <taxon>Magnoliopsida</taxon>
        <taxon>eudicotyledons</taxon>
        <taxon>Gunneridae</taxon>
        <taxon>Pentapetalae</taxon>
        <taxon>Caryophyllales</taxon>
        <taxon>Chenopodiaceae</taxon>
        <taxon>Chenopodioideae</taxon>
        <taxon>Anserineae</taxon>
        <taxon>Spinacia</taxon>
    </lineage>
</organism>
<feature type="domain" description="Disease resistance protein winged helix" evidence="8">
    <location>
        <begin position="433"/>
        <end position="505"/>
    </location>
</feature>
<reference evidence="11" key="2">
    <citation type="submission" date="2025-08" db="UniProtKB">
        <authorList>
            <consortium name="RefSeq"/>
        </authorList>
    </citation>
    <scope>IDENTIFICATION</scope>
    <source>
        <tissue evidence="11">Leaf</tissue>
    </source>
</reference>
<dbReference type="Pfam" id="PF23559">
    <property type="entry name" value="WHD_DRP"/>
    <property type="match status" value="1"/>
</dbReference>
<evidence type="ECO:0000259" key="9">
    <source>
        <dbReference type="Pfam" id="PF23598"/>
    </source>
</evidence>
<evidence type="ECO:0000259" key="7">
    <source>
        <dbReference type="Pfam" id="PF23247"/>
    </source>
</evidence>
<dbReference type="InterPro" id="IPR032675">
    <property type="entry name" value="LRR_dom_sf"/>
</dbReference>
<dbReference type="PRINTS" id="PR00364">
    <property type="entry name" value="DISEASERSIST"/>
</dbReference>
<protein>
    <submittedName>
        <fullName evidence="11">Disease resistance protein RGA1</fullName>
    </submittedName>
</protein>
<proteinExistence type="predicted"/>
<evidence type="ECO:0000313" key="11">
    <source>
        <dbReference type="RefSeq" id="XP_056694873.1"/>
    </source>
</evidence>
<dbReference type="PANTHER" id="PTHR36766:SF35">
    <property type="entry name" value="DISEASE RESISTANCE PROTEIN RGA3"/>
    <property type="match status" value="1"/>
</dbReference>
<dbReference type="Pfam" id="PF18052">
    <property type="entry name" value="Rx_N"/>
    <property type="match status" value="1"/>
</dbReference>
<dbReference type="InterPro" id="IPR057135">
    <property type="entry name" value="At4g27190-like_LRR"/>
</dbReference>
<evidence type="ECO:0000259" key="6">
    <source>
        <dbReference type="Pfam" id="PF18052"/>
    </source>
</evidence>
<evidence type="ECO:0000256" key="1">
    <source>
        <dbReference type="ARBA" id="ARBA00022737"/>
    </source>
</evidence>
<evidence type="ECO:0000259" key="8">
    <source>
        <dbReference type="Pfam" id="PF23559"/>
    </source>
</evidence>
<dbReference type="Gene3D" id="1.10.10.10">
    <property type="entry name" value="Winged helix-like DNA-binding domain superfamily/Winged helix DNA-binding domain"/>
    <property type="match status" value="1"/>
</dbReference>
<dbReference type="PANTHER" id="PTHR36766">
    <property type="entry name" value="PLANT BROAD-SPECTRUM MILDEW RESISTANCE PROTEIN RPW8"/>
    <property type="match status" value="1"/>
</dbReference>
<keyword evidence="3" id="KW-0611">Plant defense</keyword>
<dbReference type="Gene3D" id="3.80.10.10">
    <property type="entry name" value="Ribonuclease Inhibitor"/>
    <property type="match status" value="3"/>
</dbReference>
<dbReference type="Pfam" id="PF00931">
    <property type="entry name" value="NB-ARC"/>
    <property type="match status" value="1"/>
</dbReference>
<keyword evidence="4" id="KW-0067">ATP-binding</keyword>
<dbReference type="Gene3D" id="1.10.8.430">
    <property type="entry name" value="Helical domain of apoptotic protease-activating factors"/>
    <property type="match status" value="1"/>
</dbReference>
<dbReference type="InterPro" id="IPR042197">
    <property type="entry name" value="Apaf_helical"/>
</dbReference>
<evidence type="ECO:0000259" key="5">
    <source>
        <dbReference type="Pfam" id="PF00931"/>
    </source>
</evidence>
<dbReference type="SUPFAM" id="SSF52058">
    <property type="entry name" value="L domain-like"/>
    <property type="match status" value="2"/>
</dbReference>
<dbReference type="GeneID" id="130469546"/>